<gene>
    <name evidence="2" type="ORF">Fot_20299</name>
</gene>
<organism evidence="2 3">
    <name type="scientific">Forsythia ovata</name>
    <dbReference type="NCBI Taxonomy" id="205694"/>
    <lineage>
        <taxon>Eukaryota</taxon>
        <taxon>Viridiplantae</taxon>
        <taxon>Streptophyta</taxon>
        <taxon>Embryophyta</taxon>
        <taxon>Tracheophyta</taxon>
        <taxon>Spermatophyta</taxon>
        <taxon>Magnoliopsida</taxon>
        <taxon>eudicotyledons</taxon>
        <taxon>Gunneridae</taxon>
        <taxon>Pentapetalae</taxon>
        <taxon>asterids</taxon>
        <taxon>lamiids</taxon>
        <taxon>Lamiales</taxon>
        <taxon>Oleaceae</taxon>
        <taxon>Forsythieae</taxon>
        <taxon>Forsythia</taxon>
    </lineage>
</organism>
<dbReference type="AlphaFoldDB" id="A0ABD1VQL1"/>
<evidence type="ECO:0000256" key="1">
    <source>
        <dbReference type="SAM" id="Coils"/>
    </source>
</evidence>
<dbReference type="EMBL" id="JBFOLJ010000005">
    <property type="protein sequence ID" value="KAL2538908.1"/>
    <property type="molecule type" value="Genomic_DNA"/>
</dbReference>
<reference evidence="3" key="1">
    <citation type="submission" date="2024-07" db="EMBL/GenBank/DDBJ databases">
        <title>Two chromosome-level genome assemblies of Korean endemic species Abeliophyllum distichum and Forsythia ovata (Oleaceae).</title>
        <authorList>
            <person name="Jang H."/>
        </authorList>
    </citation>
    <scope>NUCLEOTIDE SEQUENCE [LARGE SCALE GENOMIC DNA]</scope>
</reference>
<evidence type="ECO:0000313" key="2">
    <source>
        <dbReference type="EMBL" id="KAL2538908.1"/>
    </source>
</evidence>
<dbReference type="Proteomes" id="UP001604277">
    <property type="component" value="Unassembled WGS sequence"/>
</dbReference>
<sequence length="157" mass="18144">MKLLDVPVASFHDLTYNIATLRLNLLDTTPWKIATVENKNCKKWVEIGSGVDAAKEVANYVAGGCNYFKWVDHPVPPQEKELITTLLRMCEESERKRHMAENKLQTFDEDMKKLHNEMVGREEKLSDIMFVAGVMNSEYMNELLLDRLHHDDAFSDE</sequence>
<accession>A0ABD1VQL1</accession>
<keyword evidence="3" id="KW-1185">Reference proteome</keyword>
<protein>
    <submittedName>
        <fullName evidence="2">Uncharacterized protein</fullName>
    </submittedName>
</protein>
<proteinExistence type="predicted"/>
<name>A0ABD1VQL1_9LAMI</name>
<evidence type="ECO:0000313" key="3">
    <source>
        <dbReference type="Proteomes" id="UP001604277"/>
    </source>
</evidence>
<feature type="coiled-coil region" evidence="1">
    <location>
        <begin position="90"/>
        <end position="117"/>
    </location>
</feature>
<keyword evidence="1" id="KW-0175">Coiled coil</keyword>
<comment type="caution">
    <text evidence="2">The sequence shown here is derived from an EMBL/GenBank/DDBJ whole genome shotgun (WGS) entry which is preliminary data.</text>
</comment>